<dbReference type="InterPro" id="IPR018934">
    <property type="entry name" value="RIO_dom"/>
</dbReference>
<keyword evidence="4" id="KW-0547">Nucleotide-binding</keyword>
<dbReference type="GO" id="GO:0005524">
    <property type="term" value="F:ATP binding"/>
    <property type="evidence" value="ECO:0007669"/>
    <property type="project" value="UniProtKB-KW"/>
</dbReference>
<evidence type="ECO:0000313" key="10">
    <source>
        <dbReference type="EMBL" id="KAJ7665701.1"/>
    </source>
</evidence>
<protein>
    <recommendedName>
        <fullName evidence="1">non-specific serine/threonine protein kinase</fullName>
        <ecNumber evidence="1">2.7.11.1</ecNumber>
    </recommendedName>
</protein>
<name>A0AAD7CVY9_MYCRO</name>
<accession>A0AAD7CVY9</accession>
<evidence type="ECO:0000256" key="6">
    <source>
        <dbReference type="ARBA" id="ARBA00022840"/>
    </source>
</evidence>
<evidence type="ECO:0000256" key="8">
    <source>
        <dbReference type="ARBA" id="ARBA00048679"/>
    </source>
</evidence>
<evidence type="ECO:0000256" key="4">
    <source>
        <dbReference type="ARBA" id="ARBA00022741"/>
    </source>
</evidence>
<dbReference type="GO" id="GO:0004674">
    <property type="term" value="F:protein serine/threonine kinase activity"/>
    <property type="evidence" value="ECO:0007669"/>
    <property type="project" value="UniProtKB-KW"/>
</dbReference>
<gene>
    <name evidence="10" type="ORF">B0H17DRAFT_284365</name>
</gene>
<evidence type="ECO:0000256" key="1">
    <source>
        <dbReference type="ARBA" id="ARBA00012513"/>
    </source>
</evidence>
<dbReference type="EC" id="2.7.11.1" evidence="1"/>
<dbReference type="SUPFAM" id="SSF56112">
    <property type="entry name" value="Protein kinase-like (PK-like)"/>
    <property type="match status" value="1"/>
</dbReference>
<dbReference type="Pfam" id="PF01163">
    <property type="entry name" value="RIO1"/>
    <property type="match status" value="1"/>
</dbReference>
<sequence length="269" mass="30798">MSSLTFACDLTCDELMDRPSGNLVLRPALLFEDQNESEIDDDPYTVTEATLIKIDDRSAVYRARLRRHPRVDRIDKDALDVVIKIDPTGKRAYDLFREAIAYETTAKKLQGTIVPVFYGVFYTQINDSIILCLVTQFCGMPIDQTVANMEDPFYTTLIQCVRTLHTHGATHGDLHEYNILDHDGRPVLIDLEAIEARASHVQDQHGPCSWYHRSLPRRVWLRRNSRSSLPNGFLDLQIYSLWRWLRLRVEVGCRLGGLPEAQATPIQLS</sequence>
<evidence type="ECO:0000256" key="5">
    <source>
        <dbReference type="ARBA" id="ARBA00022777"/>
    </source>
</evidence>
<keyword evidence="2" id="KW-0723">Serine/threonine-protein kinase</keyword>
<reference evidence="10" key="1">
    <citation type="submission" date="2023-03" db="EMBL/GenBank/DDBJ databases">
        <title>Massive genome expansion in bonnet fungi (Mycena s.s.) driven by repeated elements and novel gene families across ecological guilds.</title>
        <authorList>
            <consortium name="Lawrence Berkeley National Laboratory"/>
            <person name="Harder C.B."/>
            <person name="Miyauchi S."/>
            <person name="Viragh M."/>
            <person name="Kuo A."/>
            <person name="Thoen E."/>
            <person name="Andreopoulos B."/>
            <person name="Lu D."/>
            <person name="Skrede I."/>
            <person name="Drula E."/>
            <person name="Henrissat B."/>
            <person name="Morin E."/>
            <person name="Kohler A."/>
            <person name="Barry K."/>
            <person name="LaButti K."/>
            <person name="Morin E."/>
            <person name="Salamov A."/>
            <person name="Lipzen A."/>
            <person name="Mereny Z."/>
            <person name="Hegedus B."/>
            <person name="Baldrian P."/>
            <person name="Stursova M."/>
            <person name="Weitz H."/>
            <person name="Taylor A."/>
            <person name="Grigoriev I.V."/>
            <person name="Nagy L.G."/>
            <person name="Martin F."/>
            <person name="Kauserud H."/>
        </authorList>
    </citation>
    <scope>NUCLEOTIDE SEQUENCE</scope>
    <source>
        <strain evidence="10">CBHHK067</strain>
    </source>
</reference>
<evidence type="ECO:0000256" key="3">
    <source>
        <dbReference type="ARBA" id="ARBA00022679"/>
    </source>
</evidence>
<evidence type="ECO:0000313" key="11">
    <source>
        <dbReference type="Proteomes" id="UP001221757"/>
    </source>
</evidence>
<evidence type="ECO:0000256" key="2">
    <source>
        <dbReference type="ARBA" id="ARBA00022527"/>
    </source>
</evidence>
<dbReference type="EMBL" id="JARKIE010000213">
    <property type="protein sequence ID" value="KAJ7665701.1"/>
    <property type="molecule type" value="Genomic_DNA"/>
</dbReference>
<dbReference type="Gene3D" id="1.10.510.10">
    <property type="entry name" value="Transferase(Phosphotransferase) domain 1"/>
    <property type="match status" value="1"/>
</dbReference>
<keyword evidence="3" id="KW-0808">Transferase</keyword>
<evidence type="ECO:0000256" key="7">
    <source>
        <dbReference type="ARBA" id="ARBA00047899"/>
    </source>
</evidence>
<comment type="catalytic activity">
    <reaction evidence="7">
        <text>L-threonyl-[protein] + ATP = O-phospho-L-threonyl-[protein] + ADP + H(+)</text>
        <dbReference type="Rhea" id="RHEA:46608"/>
        <dbReference type="Rhea" id="RHEA-COMP:11060"/>
        <dbReference type="Rhea" id="RHEA-COMP:11605"/>
        <dbReference type="ChEBI" id="CHEBI:15378"/>
        <dbReference type="ChEBI" id="CHEBI:30013"/>
        <dbReference type="ChEBI" id="CHEBI:30616"/>
        <dbReference type="ChEBI" id="CHEBI:61977"/>
        <dbReference type="ChEBI" id="CHEBI:456216"/>
        <dbReference type="EC" id="2.7.11.1"/>
    </reaction>
</comment>
<keyword evidence="6" id="KW-0067">ATP-binding</keyword>
<keyword evidence="5" id="KW-0418">Kinase</keyword>
<evidence type="ECO:0000259" key="9">
    <source>
        <dbReference type="Pfam" id="PF01163"/>
    </source>
</evidence>
<comment type="catalytic activity">
    <reaction evidence="8">
        <text>L-seryl-[protein] + ATP = O-phospho-L-seryl-[protein] + ADP + H(+)</text>
        <dbReference type="Rhea" id="RHEA:17989"/>
        <dbReference type="Rhea" id="RHEA-COMP:9863"/>
        <dbReference type="Rhea" id="RHEA-COMP:11604"/>
        <dbReference type="ChEBI" id="CHEBI:15378"/>
        <dbReference type="ChEBI" id="CHEBI:29999"/>
        <dbReference type="ChEBI" id="CHEBI:30616"/>
        <dbReference type="ChEBI" id="CHEBI:83421"/>
        <dbReference type="ChEBI" id="CHEBI:456216"/>
        <dbReference type="EC" id="2.7.11.1"/>
    </reaction>
</comment>
<feature type="domain" description="RIO-type" evidence="9">
    <location>
        <begin position="150"/>
        <end position="191"/>
    </location>
</feature>
<comment type="caution">
    <text evidence="10">The sequence shown here is derived from an EMBL/GenBank/DDBJ whole genome shotgun (WGS) entry which is preliminary data.</text>
</comment>
<keyword evidence="11" id="KW-1185">Reference proteome</keyword>
<dbReference type="InterPro" id="IPR011009">
    <property type="entry name" value="Kinase-like_dom_sf"/>
</dbReference>
<dbReference type="Proteomes" id="UP001221757">
    <property type="component" value="Unassembled WGS sequence"/>
</dbReference>
<organism evidence="10 11">
    <name type="scientific">Mycena rosella</name>
    <name type="common">Pink bonnet</name>
    <name type="synonym">Agaricus rosellus</name>
    <dbReference type="NCBI Taxonomy" id="1033263"/>
    <lineage>
        <taxon>Eukaryota</taxon>
        <taxon>Fungi</taxon>
        <taxon>Dikarya</taxon>
        <taxon>Basidiomycota</taxon>
        <taxon>Agaricomycotina</taxon>
        <taxon>Agaricomycetes</taxon>
        <taxon>Agaricomycetidae</taxon>
        <taxon>Agaricales</taxon>
        <taxon>Marasmiineae</taxon>
        <taxon>Mycenaceae</taxon>
        <taxon>Mycena</taxon>
    </lineage>
</organism>
<dbReference type="AlphaFoldDB" id="A0AAD7CVY9"/>
<proteinExistence type="predicted"/>